<evidence type="ECO:0000256" key="8">
    <source>
        <dbReference type="ARBA" id="ARBA00023180"/>
    </source>
</evidence>
<dbReference type="OrthoDB" id="6380619at2759"/>
<evidence type="ECO:0000256" key="11">
    <source>
        <dbReference type="RuleBase" id="RU003518"/>
    </source>
</evidence>
<evidence type="ECO:0000256" key="6">
    <source>
        <dbReference type="ARBA" id="ARBA00022974"/>
    </source>
</evidence>
<keyword evidence="8" id="KW-0325">Glycoprotein</keyword>
<keyword evidence="14" id="KW-1185">Reference proteome</keyword>
<accession>A0A401RYX0</accession>
<dbReference type="GO" id="GO:0016477">
    <property type="term" value="P:cell migration"/>
    <property type="evidence" value="ECO:0007669"/>
    <property type="project" value="TreeGrafter"/>
</dbReference>
<sequence length="376" mass="42622">MIYLFVLLIAESFQNIIWHAENNTKMLFRTTYRNMAFQAVAPIQELFTDVALFVFGSEMNVDEFVNRFFDSLFPLVYNHLINPALTDISPDFAECVRMARKDLNPFGNLPKLIMSQMSKSLMASHMFLQALNLGIEVINTTDHLQYTKECSKALLKMLFCSHCYGMTNGKPCMGYCLNVMRGCLAAMAEIDPHWREYIRSLEDLSNGIQESYDIEHVLLNLHSLVNDAIMNAQINGPKLSAMVNRACGHPIRKPTQLLEHQTDPYNDKPGLKITHKEDEETLSNRRKEFINSLRLYRTLYGGLADQLCVNDLAAADGLTCWNGEDLVNSYTHEVVGNGIKAQSSNPEVKVKGTNPVINQIVDKLKHINQVSRPVTK</sequence>
<keyword evidence="7 12" id="KW-0472">Membrane</keyword>
<evidence type="ECO:0000256" key="7">
    <source>
        <dbReference type="ARBA" id="ARBA00023136"/>
    </source>
</evidence>
<comment type="similarity">
    <text evidence="2 11">Belongs to the glypican family.</text>
</comment>
<evidence type="ECO:0000256" key="12">
    <source>
        <dbReference type="RuleBase" id="RU003519"/>
    </source>
</evidence>
<dbReference type="AlphaFoldDB" id="A0A401RYX0"/>
<reference evidence="13 14" key="1">
    <citation type="journal article" date="2018" name="Nat. Ecol. Evol.">
        <title>Shark genomes provide insights into elasmobranch evolution and the origin of vertebrates.</title>
        <authorList>
            <person name="Hara Y"/>
            <person name="Yamaguchi K"/>
            <person name="Onimaru K"/>
            <person name="Kadota M"/>
            <person name="Koyanagi M"/>
            <person name="Keeley SD"/>
            <person name="Tatsumi K"/>
            <person name="Tanaka K"/>
            <person name="Motone F"/>
            <person name="Kageyama Y"/>
            <person name="Nozu R"/>
            <person name="Adachi N"/>
            <person name="Nishimura O"/>
            <person name="Nakagawa R"/>
            <person name="Tanegashima C"/>
            <person name="Kiyatake I"/>
            <person name="Matsumoto R"/>
            <person name="Murakumo K"/>
            <person name="Nishida K"/>
            <person name="Terakita A"/>
            <person name="Kuratani S"/>
            <person name="Sato K"/>
            <person name="Hyodo S Kuraku.S."/>
        </authorList>
    </citation>
    <scope>NUCLEOTIDE SEQUENCE [LARGE SCALE GENOMIC DNA]</scope>
</reference>
<dbReference type="GO" id="GO:0090263">
    <property type="term" value="P:positive regulation of canonical Wnt signaling pathway"/>
    <property type="evidence" value="ECO:0007669"/>
    <property type="project" value="TreeGrafter"/>
</dbReference>
<dbReference type="STRING" id="137246.A0A401RYX0"/>
<evidence type="ECO:0000256" key="4">
    <source>
        <dbReference type="ARBA" id="ARBA00022622"/>
    </source>
</evidence>
<dbReference type="PANTHER" id="PTHR10822:SF12">
    <property type="entry name" value="GLYPICAN-5"/>
    <property type="match status" value="1"/>
</dbReference>
<keyword evidence="5" id="KW-0732">Signal</keyword>
<comment type="subcellular location">
    <subcellularLocation>
        <location evidence="1 12">Cell membrane</location>
        <topology evidence="1 12">Lipid-anchor</topology>
        <topology evidence="1 12">GPI-anchor</topology>
    </subcellularLocation>
</comment>
<evidence type="ECO:0000256" key="10">
    <source>
        <dbReference type="ARBA" id="ARBA00023288"/>
    </source>
</evidence>
<comment type="function">
    <text evidence="12">Cell surface proteoglycan.</text>
</comment>
<keyword evidence="6 12" id="KW-0654">Proteoglycan</keyword>
<dbReference type="EMBL" id="BEZZ01000027">
    <property type="protein sequence ID" value="GCC23345.1"/>
    <property type="molecule type" value="Genomic_DNA"/>
</dbReference>
<evidence type="ECO:0000313" key="14">
    <source>
        <dbReference type="Proteomes" id="UP000287033"/>
    </source>
</evidence>
<dbReference type="InterPro" id="IPR019803">
    <property type="entry name" value="Glypican_CS"/>
</dbReference>
<protein>
    <recommendedName>
        <fullName evidence="15">Glypican-5</fullName>
    </recommendedName>
</protein>
<evidence type="ECO:0000256" key="5">
    <source>
        <dbReference type="ARBA" id="ARBA00022729"/>
    </source>
</evidence>
<proteinExistence type="inferred from homology"/>
<dbReference type="GO" id="GO:0009986">
    <property type="term" value="C:cell surface"/>
    <property type="evidence" value="ECO:0007669"/>
    <property type="project" value="TreeGrafter"/>
</dbReference>
<evidence type="ECO:0000256" key="9">
    <source>
        <dbReference type="ARBA" id="ARBA00023207"/>
    </source>
</evidence>
<gene>
    <name evidence="13" type="ORF">chiPu_0001739</name>
</gene>
<keyword evidence="4 12" id="KW-0336">GPI-anchor</keyword>
<dbReference type="PROSITE" id="PS01207">
    <property type="entry name" value="GLYPICAN"/>
    <property type="match status" value="1"/>
</dbReference>
<evidence type="ECO:0000256" key="1">
    <source>
        <dbReference type="ARBA" id="ARBA00004609"/>
    </source>
</evidence>
<evidence type="ECO:0000256" key="2">
    <source>
        <dbReference type="ARBA" id="ARBA00010260"/>
    </source>
</evidence>
<keyword evidence="10 12" id="KW-0449">Lipoprotein</keyword>
<dbReference type="GO" id="GO:0005576">
    <property type="term" value="C:extracellular region"/>
    <property type="evidence" value="ECO:0007669"/>
    <property type="project" value="TreeGrafter"/>
</dbReference>
<name>A0A401RYX0_CHIPU</name>
<dbReference type="PANTHER" id="PTHR10822">
    <property type="entry name" value="GLYPICAN"/>
    <property type="match status" value="1"/>
</dbReference>
<organism evidence="13 14">
    <name type="scientific">Chiloscyllium punctatum</name>
    <name type="common">Brownbanded bambooshark</name>
    <name type="synonym">Hemiscyllium punctatum</name>
    <dbReference type="NCBI Taxonomy" id="137246"/>
    <lineage>
        <taxon>Eukaryota</taxon>
        <taxon>Metazoa</taxon>
        <taxon>Chordata</taxon>
        <taxon>Craniata</taxon>
        <taxon>Vertebrata</taxon>
        <taxon>Chondrichthyes</taxon>
        <taxon>Elasmobranchii</taxon>
        <taxon>Galeomorphii</taxon>
        <taxon>Galeoidea</taxon>
        <taxon>Orectolobiformes</taxon>
        <taxon>Hemiscylliidae</taxon>
        <taxon>Chiloscyllium</taxon>
    </lineage>
</organism>
<evidence type="ECO:0008006" key="15">
    <source>
        <dbReference type="Google" id="ProtNLM"/>
    </source>
</evidence>
<dbReference type="GO" id="GO:0098552">
    <property type="term" value="C:side of membrane"/>
    <property type="evidence" value="ECO:0007669"/>
    <property type="project" value="UniProtKB-KW"/>
</dbReference>
<dbReference type="GO" id="GO:0005886">
    <property type="term" value="C:plasma membrane"/>
    <property type="evidence" value="ECO:0007669"/>
    <property type="project" value="UniProtKB-SubCell"/>
</dbReference>
<keyword evidence="9 12" id="KW-0357">Heparan sulfate</keyword>
<evidence type="ECO:0000256" key="3">
    <source>
        <dbReference type="ARBA" id="ARBA00022475"/>
    </source>
</evidence>
<comment type="caution">
    <text evidence="13">The sequence shown here is derived from an EMBL/GenBank/DDBJ whole genome shotgun (WGS) entry which is preliminary data.</text>
</comment>
<dbReference type="OMA" id="CVRMARK"/>
<dbReference type="GO" id="GO:1905475">
    <property type="term" value="P:regulation of protein localization to membrane"/>
    <property type="evidence" value="ECO:0007669"/>
    <property type="project" value="TreeGrafter"/>
</dbReference>
<keyword evidence="3" id="KW-1003">Cell membrane</keyword>
<dbReference type="InterPro" id="IPR001863">
    <property type="entry name" value="Glypican"/>
</dbReference>
<dbReference type="Proteomes" id="UP000287033">
    <property type="component" value="Unassembled WGS sequence"/>
</dbReference>
<dbReference type="Pfam" id="PF01153">
    <property type="entry name" value="Glypican"/>
    <property type="match status" value="1"/>
</dbReference>
<evidence type="ECO:0000313" key="13">
    <source>
        <dbReference type="EMBL" id="GCC23345.1"/>
    </source>
</evidence>